<feature type="signal peptide" evidence="1">
    <location>
        <begin position="1"/>
        <end position="23"/>
    </location>
</feature>
<evidence type="ECO:0000313" key="2">
    <source>
        <dbReference type="EMBL" id="NHZ65742.1"/>
    </source>
</evidence>
<organism evidence="2 3">
    <name type="scientific">Massilia genomosp. 1</name>
    <dbReference type="NCBI Taxonomy" id="2609280"/>
    <lineage>
        <taxon>Bacteria</taxon>
        <taxon>Pseudomonadati</taxon>
        <taxon>Pseudomonadota</taxon>
        <taxon>Betaproteobacteria</taxon>
        <taxon>Burkholderiales</taxon>
        <taxon>Oxalobacteraceae</taxon>
        <taxon>Telluria group</taxon>
        <taxon>Massilia</taxon>
    </lineage>
</organism>
<reference evidence="2 3" key="1">
    <citation type="submission" date="2019-10" db="EMBL/GenBank/DDBJ databases">
        <title>Taxonomy of Antarctic Massilia spp.: description of Massilia rubra sp. nov., Massilia aquatica sp. nov., Massilia mucilaginosa sp. nov., Massilia frigida sp. nov. isolated from streams, lakes and regoliths.</title>
        <authorList>
            <person name="Holochova P."/>
            <person name="Sedlacek I."/>
            <person name="Kralova S."/>
            <person name="Maslanova I."/>
            <person name="Busse H.-J."/>
            <person name="Stankova E."/>
            <person name="Vrbovska V."/>
            <person name="Kovarovic V."/>
            <person name="Bartak M."/>
            <person name="Svec P."/>
            <person name="Pantucek R."/>
        </authorList>
    </citation>
    <scope>NUCLEOTIDE SEQUENCE [LARGE SCALE GENOMIC DNA]</scope>
    <source>
        <strain evidence="2 3">CCM 8694</strain>
    </source>
</reference>
<feature type="chain" id="PRO_5045971286" description="Secreted protein" evidence="1">
    <location>
        <begin position="24"/>
        <end position="118"/>
    </location>
</feature>
<comment type="caution">
    <text evidence="2">The sequence shown here is derived from an EMBL/GenBank/DDBJ whole genome shotgun (WGS) entry which is preliminary data.</text>
</comment>
<dbReference type="RefSeq" id="WP_167239678.1">
    <property type="nucleotide sequence ID" value="NZ_WHJF01000096.1"/>
</dbReference>
<proteinExistence type="predicted"/>
<protein>
    <recommendedName>
        <fullName evidence="4">Secreted protein</fullName>
    </recommendedName>
</protein>
<dbReference type="Proteomes" id="UP000610594">
    <property type="component" value="Unassembled WGS sequence"/>
</dbReference>
<name>A0ABX0MUM5_9BURK</name>
<evidence type="ECO:0000313" key="3">
    <source>
        <dbReference type="Proteomes" id="UP000610594"/>
    </source>
</evidence>
<keyword evidence="3" id="KW-1185">Reference proteome</keyword>
<sequence length="118" mass="13072">MSTYFRQLLLGALLALAAASASATSPCREPEGCLDEWPVFVLTLMEAQLTYCPAFASFSDAQKEELLQENFKGEGTPGYLDRLRATVHYANRAEMIAQIQARPSAIEDLCKELLVKKK</sequence>
<gene>
    <name evidence="2" type="ORF">F1735_26155</name>
</gene>
<accession>A0ABX0MUM5</accession>
<dbReference type="EMBL" id="WHJF01000096">
    <property type="protein sequence ID" value="NHZ65742.1"/>
    <property type="molecule type" value="Genomic_DNA"/>
</dbReference>
<evidence type="ECO:0008006" key="4">
    <source>
        <dbReference type="Google" id="ProtNLM"/>
    </source>
</evidence>
<evidence type="ECO:0000256" key="1">
    <source>
        <dbReference type="SAM" id="SignalP"/>
    </source>
</evidence>
<keyword evidence="1" id="KW-0732">Signal</keyword>